<accession>X1EZ91</accession>
<sequence>VTPLKNWDSSSFLRIYRVLSRISTAGPPELKDNSSGGLTPAQYRHYTDYGDSDGIKELAEKITARSGDSNYYEKVMLIKNYLKSNYFYSLKPGLAADGDQLFHFLFNSKKGYCSYFAFSMVLLCRSIGIPARVAVGFFVNPETEVLNFYEVRAYQAHAWVEVYFGEYGWIEFDPSSEEIAPGEEFSLQFGFDFEQLSRLIEEILNNQDKLKEESKAKLEARKQFFRWSDDLVKGLIFLARIWYIALPVLYLLILSSIKLYPYLFFLFSQTLRKRIKYLFHFSLVQPYGLGLLRKSEESLMEYAFRIDSTWSMRIKPWAGHYLKAVFAADF</sequence>
<dbReference type="EMBL" id="BARU01009566">
    <property type="protein sequence ID" value="GAH38711.1"/>
    <property type="molecule type" value="Genomic_DNA"/>
</dbReference>
<reference evidence="4" key="1">
    <citation type="journal article" date="2014" name="Front. Microbiol.">
        <title>High frequency of phylogenetically diverse reductive dehalogenase-homologous genes in deep subseafloor sedimentary metagenomes.</title>
        <authorList>
            <person name="Kawai M."/>
            <person name="Futagami T."/>
            <person name="Toyoda A."/>
            <person name="Takaki Y."/>
            <person name="Nishi S."/>
            <person name="Hori S."/>
            <person name="Arai W."/>
            <person name="Tsubouchi T."/>
            <person name="Morono Y."/>
            <person name="Uchiyama I."/>
            <person name="Ito T."/>
            <person name="Fujiyama A."/>
            <person name="Inagaki F."/>
            <person name="Takami H."/>
        </authorList>
    </citation>
    <scope>NUCLEOTIDE SEQUENCE</scope>
    <source>
        <strain evidence="4">Expedition CK06-06</strain>
    </source>
</reference>
<keyword evidence="2" id="KW-0472">Membrane</keyword>
<organism evidence="4">
    <name type="scientific">marine sediment metagenome</name>
    <dbReference type="NCBI Taxonomy" id="412755"/>
    <lineage>
        <taxon>unclassified sequences</taxon>
        <taxon>metagenomes</taxon>
        <taxon>ecological metagenomes</taxon>
    </lineage>
</organism>
<proteinExistence type="predicted"/>
<dbReference type="SMART" id="SM00460">
    <property type="entry name" value="TGc"/>
    <property type="match status" value="1"/>
</dbReference>
<feature type="domain" description="Transglutaminase-like" evidence="3">
    <location>
        <begin position="105"/>
        <end position="176"/>
    </location>
</feature>
<feature type="non-terminal residue" evidence="4">
    <location>
        <position position="330"/>
    </location>
</feature>
<dbReference type="PANTHER" id="PTHR42736:SF1">
    <property type="entry name" value="PROTEIN-GLUTAMINE GAMMA-GLUTAMYLTRANSFERASE"/>
    <property type="match status" value="1"/>
</dbReference>
<feature type="non-terminal residue" evidence="4">
    <location>
        <position position="1"/>
    </location>
</feature>
<feature type="coiled-coil region" evidence="1">
    <location>
        <begin position="193"/>
        <end position="220"/>
    </location>
</feature>
<dbReference type="InterPro" id="IPR038765">
    <property type="entry name" value="Papain-like_cys_pep_sf"/>
</dbReference>
<evidence type="ECO:0000313" key="4">
    <source>
        <dbReference type="EMBL" id="GAH38711.1"/>
    </source>
</evidence>
<evidence type="ECO:0000256" key="2">
    <source>
        <dbReference type="SAM" id="Phobius"/>
    </source>
</evidence>
<gene>
    <name evidence="4" type="ORF">S03H2_18434</name>
</gene>
<dbReference type="InterPro" id="IPR002931">
    <property type="entry name" value="Transglutaminase-like"/>
</dbReference>
<name>X1EZ91_9ZZZZ</name>
<keyword evidence="2" id="KW-1133">Transmembrane helix</keyword>
<keyword evidence="2" id="KW-0812">Transmembrane</keyword>
<dbReference type="InterPro" id="IPR052901">
    <property type="entry name" value="Bact_TGase-like"/>
</dbReference>
<evidence type="ECO:0000259" key="3">
    <source>
        <dbReference type="SMART" id="SM00460"/>
    </source>
</evidence>
<dbReference type="PANTHER" id="PTHR42736">
    <property type="entry name" value="PROTEIN-GLUTAMINE GAMMA-GLUTAMYLTRANSFERASE"/>
    <property type="match status" value="1"/>
</dbReference>
<dbReference type="SUPFAM" id="SSF54001">
    <property type="entry name" value="Cysteine proteinases"/>
    <property type="match status" value="1"/>
</dbReference>
<evidence type="ECO:0000256" key="1">
    <source>
        <dbReference type="SAM" id="Coils"/>
    </source>
</evidence>
<protein>
    <recommendedName>
        <fullName evidence="3">Transglutaminase-like domain-containing protein</fullName>
    </recommendedName>
</protein>
<dbReference type="Gene3D" id="3.10.620.30">
    <property type="match status" value="1"/>
</dbReference>
<keyword evidence="1" id="KW-0175">Coiled coil</keyword>
<dbReference type="AlphaFoldDB" id="X1EZ91"/>
<feature type="transmembrane region" description="Helical" evidence="2">
    <location>
        <begin position="241"/>
        <end position="267"/>
    </location>
</feature>
<comment type="caution">
    <text evidence="4">The sequence shown here is derived from an EMBL/GenBank/DDBJ whole genome shotgun (WGS) entry which is preliminary data.</text>
</comment>
<dbReference type="Pfam" id="PF01841">
    <property type="entry name" value="Transglut_core"/>
    <property type="match status" value="1"/>
</dbReference>